<name>A0ACB5RYQ1_9PEZI</name>
<dbReference type="EMBL" id="BSXG01000021">
    <property type="protein sequence ID" value="GME25600.1"/>
    <property type="molecule type" value="Genomic_DNA"/>
</dbReference>
<proteinExistence type="predicted"/>
<gene>
    <name evidence="1" type="primary">g97</name>
    <name evidence="1" type="ORF">NpPPO83_00000097</name>
</gene>
<accession>A0ACB5RYQ1</accession>
<dbReference type="Proteomes" id="UP001165186">
    <property type="component" value="Unassembled WGS sequence"/>
</dbReference>
<evidence type="ECO:0000313" key="1">
    <source>
        <dbReference type="EMBL" id="GME25600.1"/>
    </source>
</evidence>
<sequence length="819" mass="89665">MSGTIIVTGAAGGLGFAISETIIHRAEPYTLIFTVRDKNATNAKPLDDLIESSASDRHAQLAELDLSKFESIRAFAANINSRVASGELPPIRGLILNAAYVPVGPERRYTSFSKDGEKLEMNFAVNHLANVQLSLLLLRSMDKHNGRIVYVSSMESDSAKSRFSPEKLSWDPEEFAFAKQEPQAGDEANDAMRRYGVAKLCQVMFMFQLQKRLDSAPGLDKLCIIGVDPGAMVHANMISKYSKSPFVKYIVGPGFMGYTRAAQHVWPNGTFRTVKKSATDVVRAALGLDKLGGYPKGVYMNGSEHGEAAAESKDEKKQREVWELSLKLAKLRFLPVSALKPHTATTQAGKPAYASKKQMEKAIEELRTLLGEDAISTDPDDLHRHGYSDWSTTNVDQLPIAVAYPRSTEEVSQIAKACHKYKIPIIPFSGGTSVEGQFTAPYGGFSIDFAHMDKIIAIHDNDLDVVVQPAVPWMELNEKIKDAGLFFPVDPGPGARIGGMVGTSCSGTNAVRYGTMKDWVVNLTVVLADGRIIKTRRRPRKTAAGYNLTNLFVGAEGTLGLVTEATLKLTVLPQETSVAVVSFPSIGAAAKAASAVMRAGVPVAAMEIMDDVQMGVINRVGSTTRRWAETTTVFFKFSGNRAGVRENIETVQQIARANRCGEFMFAADEAEQRELWSARKEALWSMLALKGEDEEIWSTDVAVPLSRLAEIIEDSKKELSELGMFASMLGHVGDGNFHSAIFYNKKDPEQVEKVKRVVYRMVDKALEMEGTCTGEHSVGLSKKASLMKELGPETIGVMRDLKRALDPYSLMNPGKIFDV</sequence>
<reference evidence="1" key="1">
    <citation type="submission" date="2024-09" db="EMBL/GenBank/DDBJ databases">
        <title>Draft Genome Sequences of Neofusicoccum parvum.</title>
        <authorList>
            <person name="Ashida A."/>
            <person name="Camagna M."/>
            <person name="Tanaka A."/>
            <person name="Takemoto D."/>
        </authorList>
    </citation>
    <scope>NUCLEOTIDE SEQUENCE</scope>
    <source>
        <strain evidence="1">PPO83</strain>
    </source>
</reference>
<keyword evidence="2" id="KW-1185">Reference proteome</keyword>
<organism evidence="1 2">
    <name type="scientific">Neofusicoccum parvum</name>
    <dbReference type="NCBI Taxonomy" id="310453"/>
    <lineage>
        <taxon>Eukaryota</taxon>
        <taxon>Fungi</taxon>
        <taxon>Dikarya</taxon>
        <taxon>Ascomycota</taxon>
        <taxon>Pezizomycotina</taxon>
        <taxon>Dothideomycetes</taxon>
        <taxon>Dothideomycetes incertae sedis</taxon>
        <taxon>Botryosphaeriales</taxon>
        <taxon>Botryosphaeriaceae</taxon>
        <taxon>Neofusicoccum</taxon>
    </lineage>
</organism>
<comment type="caution">
    <text evidence="1">The sequence shown here is derived from an EMBL/GenBank/DDBJ whole genome shotgun (WGS) entry which is preliminary data.</text>
</comment>
<evidence type="ECO:0000313" key="2">
    <source>
        <dbReference type="Proteomes" id="UP001165186"/>
    </source>
</evidence>
<protein>
    <submittedName>
        <fullName evidence="1">D-lactate dehydrogenase</fullName>
    </submittedName>
</protein>